<keyword evidence="1" id="KW-0812">Transmembrane</keyword>
<evidence type="ECO:0000256" key="1">
    <source>
        <dbReference type="SAM" id="Phobius"/>
    </source>
</evidence>
<dbReference type="AlphaFoldDB" id="A0A6G6Y8M1"/>
<evidence type="ECO:0000313" key="2">
    <source>
        <dbReference type="EMBL" id="QIG81275.1"/>
    </source>
</evidence>
<name>A0A6G6Y8M1_9SPHN</name>
<keyword evidence="1" id="KW-1133">Transmembrane helix</keyword>
<dbReference type="KEGG" id="spzr:G5C33_16805"/>
<keyword evidence="3" id="KW-1185">Reference proteome</keyword>
<dbReference type="EMBL" id="CP049109">
    <property type="protein sequence ID" value="QIG81275.1"/>
    <property type="molecule type" value="Genomic_DNA"/>
</dbReference>
<protein>
    <submittedName>
        <fullName evidence="2">Uncharacterized protein</fullName>
    </submittedName>
</protein>
<proteinExistence type="predicted"/>
<organism evidence="2 3">
    <name type="scientific">Stakelama tenebrarum</name>
    <dbReference type="NCBI Taxonomy" id="2711215"/>
    <lineage>
        <taxon>Bacteria</taxon>
        <taxon>Pseudomonadati</taxon>
        <taxon>Pseudomonadota</taxon>
        <taxon>Alphaproteobacteria</taxon>
        <taxon>Sphingomonadales</taxon>
        <taxon>Sphingomonadaceae</taxon>
        <taxon>Stakelama</taxon>
    </lineage>
</organism>
<feature type="transmembrane region" description="Helical" evidence="1">
    <location>
        <begin position="92"/>
        <end position="122"/>
    </location>
</feature>
<feature type="transmembrane region" description="Helical" evidence="1">
    <location>
        <begin position="152"/>
        <end position="174"/>
    </location>
</feature>
<reference evidence="2 3" key="1">
    <citation type="submission" date="2020-02" db="EMBL/GenBank/DDBJ databases">
        <authorList>
            <person name="Zheng R.K."/>
            <person name="Sun C.M."/>
        </authorList>
    </citation>
    <scope>NUCLEOTIDE SEQUENCE [LARGE SCALE GENOMIC DNA]</scope>
    <source>
        <strain evidence="3">zrk23</strain>
    </source>
</reference>
<dbReference type="RefSeq" id="WP_165328201.1">
    <property type="nucleotide sequence ID" value="NZ_CP049109.1"/>
</dbReference>
<feature type="transmembrane region" description="Helical" evidence="1">
    <location>
        <begin position="59"/>
        <end position="80"/>
    </location>
</feature>
<evidence type="ECO:0000313" key="3">
    <source>
        <dbReference type="Proteomes" id="UP000501568"/>
    </source>
</evidence>
<keyword evidence="1" id="KW-0472">Membrane</keyword>
<sequence>MLIVTPLAGSLRLRASPRRRLRAPGAAAATMMLALALAALPGQPHLVNAADLAAVTHMTGLTGLCFAAATGLTAWLFAALCSRPLATMANGALGGILIILLLLPDIGVAALPVAQIAALIAARHRRVTQSVSNMVQGGAMLAAAGATGAPEALGWLGAAMLCYASFFVVNRGFAAANDNPSMERIGHDSRLSRRLWYDYNDLGSESGEVGVLNVQR</sequence>
<accession>A0A6G6Y8M1</accession>
<gene>
    <name evidence="2" type="ORF">G5C33_16805</name>
</gene>
<dbReference type="Proteomes" id="UP000501568">
    <property type="component" value="Chromosome"/>
</dbReference>